<evidence type="ECO:0000256" key="2">
    <source>
        <dbReference type="ARBA" id="ARBA00023315"/>
    </source>
</evidence>
<keyword evidence="2" id="KW-0012">Acyltransferase</keyword>
<protein>
    <submittedName>
        <fullName evidence="4">GNAT family N-acetyltransferase</fullName>
    </submittedName>
</protein>
<comment type="caution">
    <text evidence="4">The sequence shown here is derived from an EMBL/GenBank/DDBJ whole genome shotgun (WGS) entry which is preliminary data.</text>
</comment>
<proteinExistence type="predicted"/>
<dbReference type="GO" id="GO:0016747">
    <property type="term" value="F:acyltransferase activity, transferring groups other than amino-acyl groups"/>
    <property type="evidence" value="ECO:0007669"/>
    <property type="project" value="InterPro"/>
</dbReference>
<dbReference type="InterPro" id="IPR016181">
    <property type="entry name" value="Acyl_CoA_acyltransferase"/>
</dbReference>
<name>A0A9X1WSH0_9BACL</name>
<dbReference type="SUPFAM" id="SSF55729">
    <property type="entry name" value="Acyl-CoA N-acyltransferases (Nat)"/>
    <property type="match status" value="1"/>
</dbReference>
<dbReference type="PROSITE" id="PS51186">
    <property type="entry name" value="GNAT"/>
    <property type="match status" value="1"/>
</dbReference>
<dbReference type="AlphaFoldDB" id="A0A9X1WSH0"/>
<evidence type="ECO:0000313" key="4">
    <source>
        <dbReference type="EMBL" id="MCJ8010894.1"/>
    </source>
</evidence>
<dbReference type="Pfam" id="PF00583">
    <property type="entry name" value="Acetyltransf_1"/>
    <property type="match status" value="1"/>
</dbReference>
<dbReference type="PANTHER" id="PTHR43877:SF2">
    <property type="entry name" value="AMINOALKYLPHOSPHONATE N-ACETYLTRANSFERASE-RELATED"/>
    <property type="match status" value="1"/>
</dbReference>
<evidence type="ECO:0000259" key="3">
    <source>
        <dbReference type="PROSITE" id="PS51186"/>
    </source>
</evidence>
<evidence type="ECO:0000256" key="1">
    <source>
        <dbReference type="ARBA" id="ARBA00022679"/>
    </source>
</evidence>
<dbReference type="Proteomes" id="UP001139347">
    <property type="component" value="Unassembled WGS sequence"/>
</dbReference>
<dbReference type="EMBL" id="JALIRP010000001">
    <property type="protein sequence ID" value="MCJ8010894.1"/>
    <property type="molecule type" value="Genomic_DNA"/>
</dbReference>
<reference evidence="4" key="1">
    <citation type="submission" date="2022-04" db="EMBL/GenBank/DDBJ databases">
        <title>Paenibacillus mangrovi sp. nov., a novel endophytic bacterium isolated from bark of Kandelia candel.</title>
        <authorList>
            <person name="Tuo L."/>
        </authorList>
    </citation>
    <scope>NUCLEOTIDE SEQUENCE</scope>
    <source>
        <strain evidence="4">KQZ6P-2</strain>
    </source>
</reference>
<keyword evidence="5" id="KW-1185">Reference proteome</keyword>
<sequence length="148" mass="17333">MDVYRATANDLDDIAVLFNDYRIFYMQESDLEGARSFLTERFTKKESVLFVARERDTNQAVGFTQLYPSFSSVSMQRLFILNDLFVAQEFRQQGTARRLLEAARDYASGLKVKGLELSTAKDNFTAQRLYEQFGFEKDLEFVHYFLRL</sequence>
<feature type="domain" description="N-acetyltransferase" evidence="3">
    <location>
        <begin position="1"/>
        <end position="148"/>
    </location>
</feature>
<dbReference type="CDD" id="cd04301">
    <property type="entry name" value="NAT_SF"/>
    <property type="match status" value="1"/>
</dbReference>
<dbReference type="Gene3D" id="3.40.630.30">
    <property type="match status" value="1"/>
</dbReference>
<accession>A0A9X1WSH0</accession>
<dbReference type="InterPro" id="IPR000182">
    <property type="entry name" value="GNAT_dom"/>
</dbReference>
<evidence type="ECO:0000313" key="5">
    <source>
        <dbReference type="Proteomes" id="UP001139347"/>
    </source>
</evidence>
<dbReference type="InterPro" id="IPR050832">
    <property type="entry name" value="Bact_Acetyltransf"/>
</dbReference>
<dbReference type="RefSeq" id="WP_244720948.1">
    <property type="nucleotide sequence ID" value="NZ_JALIRP010000001.1"/>
</dbReference>
<gene>
    <name evidence="4" type="ORF">MUG84_03930</name>
</gene>
<dbReference type="PANTHER" id="PTHR43877">
    <property type="entry name" value="AMINOALKYLPHOSPHONATE N-ACETYLTRANSFERASE-RELATED-RELATED"/>
    <property type="match status" value="1"/>
</dbReference>
<organism evidence="4 5">
    <name type="scientific">Paenibacillus mangrovi</name>
    <dbReference type="NCBI Taxonomy" id="2931978"/>
    <lineage>
        <taxon>Bacteria</taxon>
        <taxon>Bacillati</taxon>
        <taxon>Bacillota</taxon>
        <taxon>Bacilli</taxon>
        <taxon>Bacillales</taxon>
        <taxon>Paenibacillaceae</taxon>
        <taxon>Paenibacillus</taxon>
    </lineage>
</organism>
<keyword evidence="1" id="KW-0808">Transferase</keyword>